<accession>A0A2S8SR44</accession>
<dbReference type="EC" id="6.3.2.9" evidence="7 8"/>
<dbReference type="Pfam" id="PF08245">
    <property type="entry name" value="Mur_ligase_M"/>
    <property type="match status" value="1"/>
</dbReference>
<dbReference type="Proteomes" id="UP000237684">
    <property type="component" value="Unassembled WGS sequence"/>
</dbReference>
<evidence type="ECO:0000259" key="9">
    <source>
        <dbReference type="Pfam" id="PF02875"/>
    </source>
</evidence>
<dbReference type="GO" id="GO:0071555">
    <property type="term" value="P:cell wall organization"/>
    <property type="evidence" value="ECO:0007669"/>
    <property type="project" value="UniProtKB-KW"/>
</dbReference>
<dbReference type="HAMAP" id="MF_00639">
    <property type="entry name" value="MurD"/>
    <property type="match status" value="1"/>
</dbReference>
<evidence type="ECO:0000259" key="10">
    <source>
        <dbReference type="Pfam" id="PF08245"/>
    </source>
</evidence>
<evidence type="ECO:0000256" key="1">
    <source>
        <dbReference type="ARBA" id="ARBA00004496"/>
    </source>
</evidence>
<feature type="domain" description="Mur ligase central" evidence="10">
    <location>
        <begin position="118"/>
        <end position="298"/>
    </location>
</feature>
<sequence>MNEFENKTCAVIGLARAGAPAASFLLERGAKVFGYDSKPREDLSSEALELEANGAFIFCGNHEFQDIEKCDLIVLSPGLKVHFEPLKSVIEAAESRGAEVIGELELASRFCPCPIIGVTGTKGKSTTTKLITEMLQACGVDAVSAGNTGTPLISVLPQLKPESWAIVEVSSFQLEKAPTFRPKIAVLLSLLEDHQDYHPTLEQYWETKLKIFANQGEGDSAILNSEDTRVKELGIYGTGLSQQLRDKSISQRSGIAKIYHGQLGIQPEHQFIGLLPVEELPLRGEHNIANIICALSAAYIVLGEYPMVEKRHQIADAIRNFQTLPHRLEIVAQKDGITWVNDSQSTIPDASIAALKSFPDPVTLLVGGRAKIEASAYENLMRAITVEGARLILFGEAREMLCEVASTQGVDKSQISMEKTLADAVRVAKMKASNGESVILSPACASFDQFNSYEHRGETFRQLVREL</sequence>
<dbReference type="AlphaFoldDB" id="A0A2S8SR44"/>
<keyword evidence="7 8" id="KW-0573">Peptidoglycan synthesis</keyword>
<dbReference type="GO" id="GO:0051301">
    <property type="term" value="P:cell division"/>
    <property type="evidence" value="ECO:0007669"/>
    <property type="project" value="UniProtKB-KW"/>
</dbReference>
<dbReference type="Gene3D" id="3.40.1190.10">
    <property type="entry name" value="Mur-like, catalytic domain"/>
    <property type="match status" value="1"/>
</dbReference>
<evidence type="ECO:0000313" key="11">
    <source>
        <dbReference type="EMBL" id="PQV63267.1"/>
    </source>
</evidence>
<dbReference type="Pfam" id="PF21799">
    <property type="entry name" value="MurD-like_N"/>
    <property type="match status" value="1"/>
</dbReference>
<evidence type="ECO:0000256" key="6">
    <source>
        <dbReference type="ARBA" id="ARBA00022840"/>
    </source>
</evidence>
<keyword evidence="12" id="KW-1185">Reference proteome</keyword>
<dbReference type="Gene3D" id="3.40.50.720">
    <property type="entry name" value="NAD(P)-binding Rossmann-like Domain"/>
    <property type="match status" value="1"/>
</dbReference>
<dbReference type="SUPFAM" id="SSF53244">
    <property type="entry name" value="MurD-like peptide ligases, peptide-binding domain"/>
    <property type="match status" value="1"/>
</dbReference>
<keyword evidence="3 7" id="KW-0963">Cytoplasm</keyword>
<evidence type="ECO:0000256" key="8">
    <source>
        <dbReference type="RuleBase" id="RU003664"/>
    </source>
</evidence>
<feature type="binding site" evidence="7">
    <location>
        <begin position="120"/>
        <end position="126"/>
    </location>
    <ligand>
        <name>ATP</name>
        <dbReference type="ChEBI" id="CHEBI:30616"/>
    </ligand>
</feature>
<dbReference type="GO" id="GO:0008764">
    <property type="term" value="F:UDP-N-acetylmuramoylalanine-D-glutamate ligase activity"/>
    <property type="evidence" value="ECO:0007669"/>
    <property type="project" value="UniProtKB-UniRule"/>
</dbReference>
<dbReference type="OrthoDB" id="9809796at2"/>
<dbReference type="GO" id="GO:0009252">
    <property type="term" value="P:peptidoglycan biosynthetic process"/>
    <property type="evidence" value="ECO:0007669"/>
    <property type="project" value="UniProtKB-UniRule"/>
</dbReference>
<keyword evidence="5 7" id="KW-0547">Nucleotide-binding</keyword>
<feature type="domain" description="Mur ligase C-terminal" evidence="9">
    <location>
        <begin position="326"/>
        <end position="444"/>
    </location>
</feature>
<dbReference type="InterPro" id="IPR005762">
    <property type="entry name" value="MurD"/>
</dbReference>
<comment type="similarity">
    <text evidence="7">Belongs to the MurCDEF family.</text>
</comment>
<dbReference type="InterPro" id="IPR013221">
    <property type="entry name" value="Mur_ligase_cen"/>
</dbReference>
<dbReference type="GO" id="GO:0005524">
    <property type="term" value="F:ATP binding"/>
    <property type="evidence" value="ECO:0007669"/>
    <property type="project" value="UniProtKB-UniRule"/>
</dbReference>
<evidence type="ECO:0000256" key="2">
    <source>
        <dbReference type="ARBA" id="ARBA00004752"/>
    </source>
</evidence>
<dbReference type="EMBL" id="NIGF01000014">
    <property type="protein sequence ID" value="PQV63267.1"/>
    <property type="molecule type" value="Genomic_DNA"/>
</dbReference>
<comment type="pathway">
    <text evidence="2 7 8">Cell wall biogenesis; peptidoglycan biosynthesis.</text>
</comment>
<evidence type="ECO:0000256" key="7">
    <source>
        <dbReference type="HAMAP-Rule" id="MF_00639"/>
    </source>
</evidence>
<dbReference type="Gene3D" id="3.90.190.20">
    <property type="entry name" value="Mur ligase, C-terminal domain"/>
    <property type="match status" value="1"/>
</dbReference>
<keyword evidence="7 8" id="KW-0961">Cell wall biogenesis/degradation</keyword>
<dbReference type="NCBIfam" id="TIGR01087">
    <property type="entry name" value="murD"/>
    <property type="match status" value="1"/>
</dbReference>
<comment type="subcellular location">
    <subcellularLocation>
        <location evidence="1 7 8">Cytoplasm</location>
    </subcellularLocation>
</comment>
<keyword evidence="6 7" id="KW-0067">ATP-binding</keyword>
<dbReference type="Pfam" id="PF02875">
    <property type="entry name" value="Mur_ligase_C"/>
    <property type="match status" value="1"/>
</dbReference>
<dbReference type="PANTHER" id="PTHR43692">
    <property type="entry name" value="UDP-N-ACETYLMURAMOYLALANINE--D-GLUTAMATE LIGASE"/>
    <property type="match status" value="1"/>
</dbReference>
<dbReference type="InParanoid" id="A0A2S8SR44"/>
<comment type="catalytic activity">
    <reaction evidence="7 8">
        <text>UDP-N-acetyl-alpha-D-muramoyl-L-alanine + D-glutamate + ATP = UDP-N-acetyl-alpha-D-muramoyl-L-alanyl-D-glutamate + ADP + phosphate + H(+)</text>
        <dbReference type="Rhea" id="RHEA:16429"/>
        <dbReference type="ChEBI" id="CHEBI:15378"/>
        <dbReference type="ChEBI" id="CHEBI:29986"/>
        <dbReference type="ChEBI" id="CHEBI:30616"/>
        <dbReference type="ChEBI" id="CHEBI:43474"/>
        <dbReference type="ChEBI" id="CHEBI:83898"/>
        <dbReference type="ChEBI" id="CHEBI:83900"/>
        <dbReference type="ChEBI" id="CHEBI:456216"/>
        <dbReference type="EC" id="6.3.2.9"/>
    </reaction>
</comment>
<name>A0A2S8SR44_9BACT</name>
<comment type="function">
    <text evidence="7 8">Cell wall formation. Catalyzes the addition of glutamate to the nucleotide precursor UDP-N-acetylmuramoyl-L-alanine (UMA).</text>
</comment>
<comment type="caution">
    <text evidence="11">The sequence shown here is derived from an EMBL/GenBank/DDBJ whole genome shotgun (WGS) entry which is preliminary data.</text>
</comment>
<organism evidence="11 12">
    <name type="scientific">Abditibacterium utsteinense</name>
    <dbReference type="NCBI Taxonomy" id="1960156"/>
    <lineage>
        <taxon>Bacteria</taxon>
        <taxon>Pseudomonadati</taxon>
        <taxon>Abditibacteriota</taxon>
        <taxon>Abditibacteriia</taxon>
        <taxon>Abditibacteriales</taxon>
        <taxon>Abditibacteriaceae</taxon>
        <taxon>Abditibacterium</taxon>
    </lineage>
</organism>
<protein>
    <recommendedName>
        <fullName evidence="7 8">UDP-N-acetylmuramoylalanine--D-glutamate ligase</fullName>
        <ecNumber evidence="7 8">6.3.2.9</ecNumber>
    </recommendedName>
    <alternativeName>
        <fullName evidence="7">D-glutamic acid-adding enzyme</fullName>
    </alternativeName>
    <alternativeName>
        <fullName evidence="7">UDP-N-acetylmuramoyl-L-alanyl-D-glutamate synthetase</fullName>
    </alternativeName>
</protein>
<reference evidence="11 12" key="1">
    <citation type="journal article" date="2018" name="Syst. Appl. Microbiol.">
        <title>Abditibacterium utsteinense sp. nov., the first cultivated member of candidate phylum FBP, isolated from ice-free Antarctic soil samples.</title>
        <authorList>
            <person name="Tahon G."/>
            <person name="Tytgat B."/>
            <person name="Lebbe L."/>
            <person name="Carlier A."/>
            <person name="Willems A."/>
        </authorList>
    </citation>
    <scope>NUCLEOTIDE SEQUENCE [LARGE SCALE GENOMIC DNA]</scope>
    <source>
        <strain evidence="11 12">LMG 29911</strain>
    </source>
</reference>
<keyword evidence="7 8" id="KW-0133">Cell shape</keyword>
<dbReference type="UniPathway" id="UPA00219"/>
<dbReference type="InterPro" id="IPR004101">
    <property type="entry name" value="Mur_ligase_C"/>
</dbReference>
<evidence type="ECO:0000256" key="5">
    <source>
        <dbReference type="ARBA" id="ARBA00022741"/>
    </source>
</evidence>
<dbReference type="FunCoup" id="A0A2S8SR44">
    <property type="interactions" value="351"/>
</dbReference>
<dbReference type="InterPro" id="IPR036565">
    <property type="entry name" value="Mur-like_cat_sf"/>
</dbReference>
<keyword evidence="7 8" id="KW-0132">Cell division</keyword>
<evidence type="ECO:0000313" key="12">
    <source>
        <dbReference type="Proteomes" id="UP000237684"/>
    </source>
</evidence>
<dbReference type="RefSeq" id="WP_106380680.1">
    <property type="nucleotide sequence ID" value="NZ_NIGF01000014.1"/>
</dbReference>
<dbReference type="GO" id="GO:0005737">
    <property type="term" value="C:cytoplasm"/>
    <property type="evidence" value="ECO:0007669"/>
    <property type="project" value="UniProtKB-SubCell"/>
</dbReference>
<dbReference type="GO" id="GO:0008360">
    <property type="term" value="P:regulation of cell shape"/>
    <property type="evidence" value="ECO:0007669"/>
    <property type="project" value="UniProtKB-KW"/>
</dbReference>
<evidence type="ECO:0000256" key="4">
    <source>
        <dbReference type="ARBA" id="ARBA00022598"/>
    </source>
</evidence>
<dbReference type="InterPro" id="IPR036615">
    <property type="entry name" value="Mur_ligase_C_dom_sf"/>
</dbReference>
<dbReference type="SUPFAM" id="SSF53623">
    <property type="entry name" value="MurD-like peptide ligases, catalytic domain"/>
    <property type="match status" value="1"/>
</dbReference>
<dbReference type="SUPFAM" id="SSF51984">
    <property type="entry name" value="MurCD N-terminal domain"/>
    <property type="match status" value="1"/>
</dbReference>
<keyword evidence="4 7" id="KW-0436">Ligase</keyword>
<evidence type="ECO:0000256" key="3">
    <source>
        <dbReference type="ARBA" id="ARBA00022490"/>
    </source>
</evidence>
<proteinExistence type="inferred from homology"/>
<gene>
    <name evidence="7" type="primary">murD</name>
    <name evidence="11" type="ORF">B1R32_11493</name>
</gene>
<keyword evidence="7 8" id="KW-0131">Cell cycle</keyword>
<dbReference type="PANTHER" id="PTHR43692:SF1">
    <property type="entry name" value="UDP-N-ACETYLMURAMOYLALANINE--D-GLUTAMATE LIGASE"/>
    <property type="match status" value="1"/>
</dbReference>